<reference evidence="2" key="1">
    <citation type="submission" date="2019-08" db="EMBL/GenBank/DDBJ databases">
        <authorList>
            <person name="Kucharzyk K."/>
            <person name="Murdoch R.W."/>
            <person name="Higgins S."/>
            <person name="Loffler F."/>
        </authorList>
    </citation>
    <scope>NUCLEOTIDE SEQUENCE</scope>
</reference>
<dbReference type="EMBL" id="VSSQ01064370">
    <property type="protein sequence ID" value="MPN17285.1"/>
    <property type="molecule type" value="Genomic_DNA"/>
</dbReference>
<comment type="caution">
    <text evidence="2">The sequence shown here is derived from an EMBL/GenBank/DDBJ whole genome shotgun (WGS) entry which is preliminary data.</text>
</comment>
<gene>
    <name evidence="2" type="ORF">SDC9_164638</name>
</gene>
<dbReference type="AlphaFoldDB" id="A0A645FS54"/>
<name>A0A645FS54_9ZZZZ</name>
<feature type="compositionally biased region" description="Low complexity" evidence="1">
    <location>
        <begin position="131"/>
        <end position="148"/>
    </location>
</feature>
<sequence>MSASDFRARLLAPVMALPRRPLSSKLSTASCSMRFSLRAMISGALSSSRRFRRELRLMTRRYRSFRSDVAKRPPSSGTSGRRSGGSTGSTSSTIHSGLMPDFLNASSTFRRLAFFLTLTSEPVRSPRRRSISVSMSMPSSRSLMPSAPILATNSSPYSRHLAS</sequence>
<feature type="region of interest" description="Disordered" evidence="1">
    <location>
        <begin position="66"/>
        <end position="94"/>
    </location>
</feature>
<accession>A0A645FS54</accession>
<evidence type="ECO:0000256" key="1">
    <source>
        <dbReference type="SAM" id="MobiDB-lite"/>
    </source>
</evidence>
<organism evidence="2">
    <name type="scientific">bioreactor metagenome</name>
    <dbReference type="NCBI Taxonomy" id="1076179"/>
    <lineage>
        <taxon>unclassified sequences</taxon>
        <taxon>metagenomes</taxon>
        <taxon>ecological metagenomes</taxon>
    </lineage>
</organism>
<protein>
    <submittedName>
        <fullName evidence="2">Uncharacterized protein</fullName>
    </submittedName>
</protein>
<proteinExistence type="predicted"/>
<feature type="region of interest" description="Disordered" evidence="1">
    <location>
        <begin position="126"/>
        <end position="163"/>
    </location>
</feature>
<evidence type="ECO:0000313" key="2">
    <source>
        <dbReference type="EMBL" id="MPN17285.1"/>
    </source>
</evidence>